<dbReference type="InterPro" id="IPR004827">
    <property type="entry name" value="bZIP"/>
</dbReference>
<evidence type="ECO:0000256" key="5">
    <source>
        <dbReference type="SAM" id="Coils"/>
    </source>
</evidence>
<dbReference type="GO" id="GO:0000978">
    <property type="term" value="F:RNA polymerase II cis-regulatory region sequence-specific DNA binding"/>
    <property type="evidence" value="ECO:0007669"/>
    <property type="project" value="TreeGrafter"/>
</dbReference>
<keyword evidence="2" id="KW-0805">Transcription regulation</keyword>
<dbReference type="SUPFAM" id="SSF57959">
    <property type="entry name" value="Leucine zipper domain"/>
    <property type="match status" value="1"/>
</dbReference>
<reference evidence="7" key="3">
    <citation type="submission" date="2023-05" db="EMBL/GenBank/DDBJ databases">
        <authorList>
            <person name="Smith C.H."/>
        </authorList>
    </citation>
    <scope>NUCLEOTIDE SEQUENCE</scope>
    <source>
        <strain evidence="7">CHS0354</strain>
        <tissue evidence="7">Mantle</tissue>
    </source>
</reference>
<dbReference type="PANTHER" id="PTHR11462:SF35">
    <property type="entry name" value="TRANSCRIPTION FACTOR JRA"/>
    <property type="match status" value="1"/>
</dbReference>
<evidence type="ECO:0000313" key="8">
    <source>
        <dbReference type="Proteomes" id="UP001195483"/>
    </source>
</evidence>
<dbReference type="Proteomes" id="UP001195483">
    <property type="component" value="Unassembled WGS sequence"/>
</dbReference>
<evidence type="ECO:0000313" key="7">
    <source>
        <dbReference type="EMBL" id="KAK3580984.1"/>
    </source>
</evidence>
<dbReference type="InterPro" id="IPR050946">
    <property type="entry name" value="AP-1_TF_bZIP"/>
</dbReference>
<dbReference type="PROSITE" id="PS00036">
    <property type="entry name" value="BZIP_BASIC"/>
    <property type="match status" value="1"/>
</dbReference>
<dbReference type="Pfam" id="PF03957">
    <property type="entry name" value="Jun"/>
    <property type="match status" value="1"/>
</dbReference>
<evidence type="ECO:0000256" key="3">
    <source>
        <dbReference type="ARBA" id="ARBA00023125"/>
    </source>
</evidence>
<dbReference type="PROSITE" id="PS50217">
    <property type="entry name" value="BZIP"/>
    <property type="match status" value="1"/>
</dbReference>
<name>A0AAE0RWZ0_9BIVA</name>
<organism evidence="7 8">
    <name type="scientific">Potamilus streckersoni</name>
    <dbReference type="NCBI Taxonomy" id="2493646"/>
    <lineage>
        <taxon>Eukaryota</taxon>
        <taxon>Metazoa</taxon>
        <taxon>Spiralia</taxon>
        <taxon>Lophotrochozoa</taxon>
        <taxon>Mollusca</taxon>
        <taxon>Bivalvia</taxon>
        <taxon>Autobranchia</taxon>
        <taxon>Heteroconchia</taxon>
        <taxon>Palaeoheterodonta</taxon>
        <taxon>Unionida</taxon>
        <taxon>Unionoidea</taxon>
        <taxon>Unionidae</taxon>
        <taxon>Ambleminae</taxon>
        <taxon>Lampsilini</taxon>
        <taxon>Potamilus</taxon>
    </lineage>
</organism>
<dbReference type="GO" id="GO:0042127">
    <property type="term" value="P:regulation of cell population proliferation"/>
    <property type="evidence" value="ECO:0007669"/>
    <property type="project" value="TreeGrafter"/>
</dbReference>
<comment type="similarity">
    <text evidence="1">Belongs to the bZIP family. Jun subfamily.</text>
</comment>
<evidence type="ECO:0000259" key="6">
    <source>
        <dbReference type="PROSITE" id="PS50217"/>
    </source>
</evidence>
<dbReference type="Pfam" id="PF00170">
    <property type="entry name" value="bZIP_1"/>
    <property type="match status" value="1"/>
</dbReference>
<dbReference type="PANTHER" id="PTHR11462">
    <property type="entry name" value="JUN TRANSCRIPTION FACTOR-RELATED"/>
    <property type="match status" value="1"/>
</dbReference>
<dbReference type="EMBL" id="JAEAOA010000474">
    <property type="protein sequence ID" value="KAK3580984.1"/>
    <property type="molecule type" value="Genomic_DNA"/>
</dbReference>
<dbReference type="AlphaFoldDB" id="A0AAE0RWZ0"/>
<comment type="caution">
    <text evidence="7">The sequence shown here is derived from an EMBL/GenBank/DDBJ whole genome shotgun (WGS) entry which is preliminary data.</text>
</comment>
<dbReference type="CDD" id="cd14696">
    <property type="entry name" value="bZIP_Jun"/>
    <property type="match status" value="1"/>
</dbReference>
<feature type="domain" description="BZIP" evidence="6">
    <location>
        <begin position="217"/>
        <end position="280"/>
    </location>
</feature>
<gene>
    <name evidence="7" type="ORF">CHS0354_007017</name>
</gene>
<sequence length="295" mass="32460">MEATLYNDEPAQSLSIVKQLKRTMTLDFNGPTGQTKKQKIQSAVLQSPDLNMLKLASPELERMIIQANGMVTTTPTPTQFLFPKTVTEEQEAYAQGFVAALAELHNGTLRNVPISSAVTSINNTLNRQLNSVNFTYASPESVTQAFATTTSLPGGILNLSDNSNIPTTLHGKLGLNSRSMSPLSVVTKIKEEPQTVPCGVNSPPAPVSPIDMEDQERIKLERKRARNRVAARKCRTRKLERIARLEDKLKDLKNQNNDLADAASKLREEVCALKKTIIEHVNGGCQIMMTSNLSF</sequence>
<feature type="coiled-coil region" evidence="5">
    <location>
        <begin position="235"/>
        <end position="269"/>
    </location>
</feature>
<keyword evidence="5" id="KW-0175">Coiled coil</keyword>
<dbReference type="SMART" id="SM00338">
    <property type="entry name" value="BRLZ"/>
    <property type="match status" value="1"/>
</dbReference>
<proteinExistence type="inferred from homology"/>
<dbReference type="InterPro" id="IPR005643">
    <property type="entry name" value="JNK"/>
</dbReference>
<keyword evidence="4" id="KW-0804">Transcription</keyword>
<reference evidence="7" key="2">
    <citation type="journal article" date="2021" name="Genome Biol. Evol.">
        <title>Developing a high-quality reference genome for a parasitic bivalve with doubly uniparental inheritance (Bivalvia: Unionida).</title>
        <authorList>
            <person name="Smith C.H."/>
        </authorList>
    </citation>
    <scope>NUCLEOTIDE SEQUENCE</scope>
    <source>
        <strain evidence="7">CHS0354</strain>
        <tissue evidence="7">Mantle</tissue>
    </source>
</reference>
<keyword evidence="3" id="KW-0238">DNA-binding</keyword>
<dbReference type="InterPro" id="IPR046347">
    <property type="entry name" value="bZIP_sf"/>
</dbReference>
<accession>A0AAE0RWZ0</accession>
<evidence type="ECO:0000256" key="4">
    <source>
        <dbReference type="ARBA" id="ARBA00023163"/>
    </source>
</evidence>
<protein>
    <recommendedName>
        <fullName evidence="6">BZIP domain-containing protein</fullName>
    </recommendedName>
</protein>
<dbReference type="GO" id="GO:0000981">
    <property type="term" value="F:DNA-binding transcription factor activity, RNA polymerase II-specific"/>
    <property type="evidence" value="ECO:0007669"/>
    <property type="project" value="TreeGrafter"/>
</dbReference>
<dbReference type="PRINTS" id="PR00043">
    <property type="entry name" value="LEUZIPPRJUN"/>
</dbReference>
<evidence type="ECO:0000256" key="2">
    <source>
        <dbReference type="ARBA" id="ARBA00023015"/>
    </source>
</evidence>
<keyword evidence="8" id="KW-1185">Reference proteome</keyword>
<evidence type="ECO:0000256" key="1">
    <source>
        <dbReference type="ARBA" id="ARBA00006882"/>
    </source>
</evidence>
<dbReference type="InterPro" id="IPR002112">
    <property type="entry name" value="Leuzip_Jun"/>
</dbReference>
<dbReference type="Gene3D" id="1.20.5.170">
    <property type="match status" value="1"/>
</dbReference>
<reference evidence="7" key="1">
    <citation type="journal article" date="2021" name="Genome Biol. Evol.">
        <title>A High-Quality Reference Genome for a Parasitic Bivalve with Doubly Uniparental Inheritance (Bivalvia: Unionida).</title>
        <authorList>
            <person name="Smith C.H."/>
        </authorList>
    </citation>
    <scope>NUCLEOTIDE SEQUENCE</scope>
    <source>
        <strain evidence="7">CHS0354</strain>
    </source>
</reference>
<dbReference type="GO" id="GO:0051726">
    <property type="term" value="P:regulation of cell cycle"/>
    <property type="evidence" value="ECO:0007669"/>
    <property type="project" value="TreeGrafter"/>
</dbReference>
<dbReference type="GO" id="GO:0005667">
    <property type="term" value="C:transcription regulator complex"/>
    <property type="evidence" value="ECO:0007669"/>
    <property type="project" value="TreeGrafter"/>
</dbReference>